<dbReference type="GO" id="GO:0006508">
    <property type="term" value="P:proteolysis"/>
    <property type="evidence" value="ECO:0007669"/>
    <property type="project" value="UniProtKB-KW"/>
</dbReference>
<name>A0A1B7P1S9_9EURO</name>
<dbReference type="PANTHER" id="PTHR42776:SF11">
    <property type="entry name" value="DIPEPTIDYL-PEPTIDASE 5-RELATED"/>
    <property type="match status" value="1"/>
</dbReference>
<dbReference type="GO" id="GO:0005576">
    <property type="term" value="C:extracellular region"/>
    <property type="evidence" value="ECO:0007669"/>
    <property type="project" value="UniProtKB-SubCell"/>
</dbReference>
<evidence type="ECO:0000256" key="8">
    <source>
        <dbReference type="ARBA" id="ARBA00023180"/>
    </source>
</evidence>
<dbReference type="GO" id="GO:0004252">
    <property type="term" value="F:serine-type endopeptidase activity"/>
    <property type="evidence" value="ECO:0007669"/>
    <property type="project" value="TreeGrafter"/>
</dbReference>
<feature type="domain" description="Peptidase S9 prolyl oligopeptidase catalytic" evidence="11">
    <location>
        <begin position="479"/>
        <end position="690"/>
    </location>
</feature>
<dbReference type="FunFam" id="3.40.50.1820:FF:000028">
    <property type="entry name" value="S9 family peptidase"/>
    <property type="match status" value="1"/>
</dbReference>
<dbReference type="AlphaFoldDB" id="A0A1B7P1S9"/>
<dbReference type="OrthoDB" id="416344at2759"/>
<keyword evidence="5 10" id="KW-0732">Signal</keyword>
<dbReference type="SUPFAM" id="SSF53474">
    <property type="entry name" value="alpha/beta-Hydrolases"/>
    <property type="match status" value="1"/>
</dbReference>
<dbReference type="Pfam" id="PF00326">
    <property type="entry name" value="Peptidase_S9"/>
    <property type="match status" value="1"/>
</dbReference>
<evidence type="ECO:0000256" key="5">
    <source>
        <dbReference type="ARBA" id="ARBA00022729"/>
    </source>
</evidence>
<evidence type="ECO:0000256" key="4">
    <source>
        <dbReference type="ARBA" id="ARBA00022670"/>
    </source>
</evidence>
<dbReference type="PANTHER" id="PTHR42776">
    <property type="entry name" value="SERINE PEPTIDASE S9 FAMILY MEMBER"/>
    <property type="match status" value="1"/>
</dbReference>
<evidence type="ECO:0000259" key="11">
    <source>
        <dbReference type="Pfam" id="PF00326"/>
    </source>
</evidence>
<dbReference type="InterPro" id="IPR001375">
    <property type="entry name" value="Peptidase_S9_cat"/>
</dbReference>
<comment type="subcellular location">
    <subcellularLocation>
        <location evidence="1">Secreted</location>
    </subcellularLocation>
</comment>
<dbReference type="Proteomes" id="UP000091918">
    <property type="component" value="Unassembled WGS sequence"/>
</dbReference>
<keyword evidence="3" id="KW-0964">Secreted</keyword>
<keyword evidence="13" id="KW-1185">Reference proteome</keyword>
<keyword evidence="6" id="KW-0378">Hydrolase</keyword>
<dbReference type="SUPFAM" id="SSF82171">
    <property type="entry name" value="DPP6 N-terminal domain-like"/>
    <property type="match status" value="1"/>
</dbReference>
<evidence type="ECO:0000256" key="9">
    <source>
        <dbReference type="ARBA" id="ARBA00032829"/>
    </source>
</evidence>
<dbReference type="InterPro" id="IPR029058">
    <property type="entry name" value="AB_hydrolase_fold"/>
</dbReference>
<evidence type="ECO:0000256" key="10">
    <source>
        <dbReference type="SAM" id="SignalP"/>
    </source>
</evidence>
<dbReference type="STRING" id="1658172.A0A1B7P1S9"/>
<keyword evidence="4" id="KW-0645">Protease</keyword>
<feature type="chain" id="PRO_5008598372" description="Dipeptidyl-peptidase V" evidence="10">
    <location>
        <begin position="19"/>
        <end position="717"/>
    </location>
</feature>
<sequence length="717" mass="79146">MAILSWLSAAALMSLVAAMSPEQFISAPRRGEAIPNPSGTLAVFHLSQYSFEKHDTVKNEWNLLNLKSGDISLLTDDSSVSEILWLGDDDSQVLYINSTNPEVPGGVALWASDVKHFAKGHKIASFSGPLQGFKAVKTKSGDINFVAYGQSTSDGKLYNKEKAEKPQSSARIYDSIFTRHWDYWLTPEFNAVFSGTLKKDGRGYNFDGKLHNLVAPVKYAESPYPPFGGAGDYDLSPDGNTVAFMSKAPELPKANFTTSYIFIVPHDGSSVAVPINGPESTVAADGIRGASSSPVFSPDSKKVAYLQMEEADYEADRRTVYVATLDGGKISPDSLKWAPDGKTLYMSVEDRARGRLFTLPADADANYVPKNFTDHGIVSAYYFINDSPSVLTTTTTLWSNAIYTIASPKESPRVLFSANEHDAELAGLGPEDVEEFYFEGNWTKIHAWIVKPEGFCPDTKYPLAFLIHGGPQGSWGDSWSTRWNPKVIADQGYVVVAVNPTGSTGFGDELCDRIQNDWGGAPYYDLIKGWEHVRDNFDYIDTDNGVALGASYGGFMVNWIQGMPFGRNFKALVSHDGTFVAAAKISTEELWFMQHDFNGTLWGARENYERFDPSATENILRFATPMLVIHSDLDYRLPVAEGLALFNVLQERGVPSRFLNFPDENHWVLNKENSLVWHQQVLGWINKYSGIQGRNPDAVKLSDTVVPVVDIDVGPNN</sequence>
<feature type="signal peptide" evidence="10">
    <location>
        <begin position="1"/>
        <end position="18"/>
    </location>
</feature>
<dbReference type="Gene3D" id="2.120.10.30">
    <property type="entry name" value="TolB, C-terminal domain"/>
    <property type="match status" value="1"/>
</dbReference>
<evidence type="ECO:0000256" key="6">
    <source>
        <dbReference type="ARBA" id="ARBA00022801"/>
    </source>
</evidence>
<comment type="caution">
    <text evidence="12">The sequence shown here is derived from an EMBL/GenBank/DDBJ whole genome shotgun (WGS) entry which is preliminary data.</text>
</comment>
<organism evidence="12 13">
    <name type="scientific">Emergomyces africanus</name>
    <dbReference type="NCBI Taxonomy" id="1955775"/>
    <lineage>
        <taxon>Eukaryota</taxon>
        <taxon>Fungi</taxon>
        <taxon>Dikarya</taxon>
        <taxon>Ascomycota</taxon>
        <taxon>Pezizomycotina</taxon>
        <taxon>Eurotiomycetes</taxon>
        <taxon>Eurotiomycetidae</taxon>
        <taxon>Onygenales</taxon>
        <taxon>Ajellomycetaceae</taxon>
        <taxon>Emergomyces</taxon>
    </lineage>
</organism>
<evidence type="ECO:0000256" key="3">
    <source>
        <dbReference type="ARBA" id="ARBA00022525"/>
    </source>
</evidence>
<dbReference type="Gene3D" id="3.40.50.1820">
    <property type="entry name" value="alpha/beta hydrolase"/>
    <property type="match status" value="1"/>
</dbReference>
<keyword evidence="7" id="KW-0720">Serine protease</keyword>
<dbReference type="EMBL" id="LGUA01000254">
    <property type="protein sequence ID" value="OAX82797.1"/>
    <property type="molecule type" value="Genomic_DNA"/>
</dbReference>
<gene>
    <name evidence="12" type="ORF">ACJ72_02852</name>
</gene>
<comment type="similarity">
    <text evidence="2">Belongs to the peptidase S9C family.</text>
</comment>
<evidence type="ECO:0000256" key="7">
    <source>
        <dbReference type="ARBA" id="ARBA00022825"/>
    </source>
</evidence>
<proteinExistence type="inferred from homology"/>
<reference evidence="12 13" key="1">
    <citation type="submission" date="2015-07" db="EMBL/GenBank/DDBJ databases">
        <title>Emmonsia species relationships and genome sequence.</title>
        <authorList>
            <person name="Cuomo C.A."/>
            <person name="Schwartz I.S."/>
            <person name="Kenyon C."/>
            <person name="de Hoog G.S."/>
            <person name="Govender N.P."/>
            <person name="Botha A."/>
            <person name="Moreno L."/>
            <person name="de Vries M."/>
            <person name="Munoz J.F."/>
            <person name="Stielow J.B."/>
        </authorList>
    </citation>
    <scope>NUCLEOTIDE SEQUENCE [LARGE SCALE GENOMIC DNA]</scope>
    <source>
        <strain evidence="12 13">CBS 136260</strain>
    </source>
</reference>
<protein>
    <recommendedName>
        <fullName evidence="9">Dipeptidyl-peptidase V</fullName>
    </recommendedName>
</protein>
<evidence type="ECO:0000313" key="13">
    <source>
        <dbReference type="Proteomes" id="UP000091918"/>
    </source>
</evidence>
<evidence type="ECO:0000256" key="2">
    <source>
        <dbReference type="ARBA" id="ARBA00010040"/>
    </source>
</evidence>
<dbReference type="InterPro" id="IPR011042">
    <property type="entry name" value="6-blade_b-propeller_TolB-like"/>
</dbReference>
<accession>A0A1B7P1S9</accession>
<evidence type="ECO:0000313" key="12">
    <source>
        <dbReference type="EMBL" id="OAX82797.1"/>
    </source>
</evidence>
<keyword evidence="8" id="KW-0325">Glycoprotein</keyword>
<evidence type="ECO:0000256" key="1">
    <source>
        <dbReference type="ARBA" id="ARBA00004613"/>
    </source>
</evidence>